<dbReference type="KEGG" id="cdet:87941675"/>
<dbReference type="EMBL" id="CP137307">
    <property type="protein sequence ID" value="WQF80158.1"/>
    <property type="molecule type" value="Genomic_DNA"/>
</dbReference>
<name>A0AAX4IB57_9PEZI</name>
<reference evidence="2" key="1">
    <citation type="journal article" date="2023" name="bioRxiv">
        <title>Complete genome of the Medicago anthracnose fungus, Colletotrichum destructivum, reveals a mini-chromosome-like region within a core chromosome.</title>
        <authorList>
            <person name="Lapalu N."/>
            <person name="Simon A."/>
            <person name="Lu A."/>
            <person name="Plaumann P.-L."/>
            <person name="Amselem J."/>
            <person name="Pigne S."/>
            <person name="Auger A."/>
            <person name="Koch C."/>
            <person name="Dallery J.-F."/>
            <person name="O'Connell R.J."/>
        </authorList>
    </citation>
    <scope>NUCLEOTIDE SEQUENCE [LARGE SCALE GENOMIC DNA]</scope>
    <source>
        <strain evidence="2">CBS 520.97</strain>
    </source>
</reference>
<dbReference type="PROSITE" id="PS51257">
    <property type="entry name" value="PROKAR_LIPOPROTEIN"/>
    <property type="match status" value="1"/>
</dbReference>
<dbReference type="RefSeq" id="XP_062777382.1">
    <property type="nucleotide sequence ID" value="XM_062921331.1"/>
</dbReference>
<evidence type="ECO:0000313" key="1">
    <source>
        <dbReference type="EMBL" id="WQF80158.1"/>
    </source>
</evidence>
<keyword evidence="2" id="KW-1185">Reference proteome</keyword>
<dbReference type="AlphaFoldDB" id="A0AAX4IB57"/>
<proteinExistence type="predicted"/>
<gene>
    <name evidence="1" type="ORF">CDEST_05172</name>
</gene>
<organism evidence="1 2">
    <name type="scientific">Colletotrichum destructivum</name>
    <dbReference type="NCBI Taxonomy" id="34406"/>
    <lineage>
        <taxon>Eukaryota</taxon>
        <taxon>Fungi</taxon>
        <taxon>Dikarya</taxon>
        <taxon>Ascomycota</taxon>
        <taxon>Pezizomycotina</taxon>
        <taxon>Sordariomycetes</taxon>
        <taxon>Hypocreomycetidae</taxon>
        <taxon>Glomerellales</taxon>
        <taxon>Glomerellaceae</taxon>
        <taxon>Colletotrichum</taxon>
        <taxon>Colletotrichum destructivum species complex</taxon>
    </lineage>
</organism>
<evidence type="ECO:0000313" key="2">
    <source>
        <dbReference type="Proteomes" id="UP001322277"/>
    </source>
</evidence>
<sequence>MTSPRGVVASRIGGTRACNCEPLPACCLLAGCLRDASSYEQCGVTREASEHPGNSDTVTP</sequence>
<dbReference type="Proteomes" id="UP001322277">
    <property type="component" value="Chromosome 3"/>
</dbReference>
<accession>A0AAX4IB57</accession>
<protein>
    <submittedName>
        <fullName evidence="1">Uncharacterized protein</fullName>
    </submittedName>
</protein>
<dbReference type="GeneID" id="87941675"/>